<comment type="caution">
    <text evidence="1">The sequence shown here is derived from an EMBL/GenBank/DDBJ whole genome shotgun (WGS) entry which is preliminary data.</text>
</comment>
<evidence type="ECO:0000313" key="1">
    <source>
        <dbReference type="EMBL" id="HIX56129.1"/>
    </source>
</evidence>
<evidence type="ECO:0000313" key="2">
    <source>
        <dbReference type="Proteomes" id="UP000886829"/>
    </source>
</evidence>
<dbReference type="EMBL" id="DXEV01000031">
    <property type="protein sequence ID" value="HIX56129.1"/>
    <property type="molecule type" value="Genomic_DNA"/>
</dbReference>
<dbReference type="AlphaFoldDB" id="A0A9D1WBG0"/>
<proteinExistence type="predicted"/>
<reference evidence="1" key="1">
    <citation type="journal article" date="2021" name="PeerJ">
        <title>Extensive microbial diversity within the chicken gut microbiome revealed by metagenomics and culture.</title>
        <authorList>
            <person name="Gilroy R."/>
            <person name="Ravi A."/>
            <person name="Getino M."/>
            <person name="Pursley I."/>
            <person name="Horton D.L."/>
            <person name="Alikhan N.F."/>
            <person name="Baker D."/>
            <person name="Gharbi K."/>
            <person name="Hall N."/>
            <person name="Watson M."/>
            <person name="Adriaenssens E.M."/>
            <person name="Foster-Nyarko E."/>
            <person name="Jarju S."/>
            <person name="Secka A."/>
            <person name="Antonio M."/>
            <person name="Oren A."/>
            <person name="Chaudhuri R.R."/>
            <person name="La Ragione R."/>
            <person name="Hildebrand F."/>
            <person name="Pallen M.J."/>
        </authorList>
    </citation>
    <scope>NUCLEOTIDE SEQUENCE</scope>
    <source>
        <strain evidence="1">USASDec5-558</strain>
    </source>
</reference>
<reference evidence="1" key="2">
    <citation type="submission" date="2021-04" db="EMBL/GenBank/DDBJ databases">
        <authorList>
            <person name="Gilroy R."/>
        </authorList>
    </citation>
    <scope>NUCLEOTIDE SEQUENCE</scope>
    <source>
        <strain evidence="1">USASDec5-558</strain>
    </source>
</reference>
<sequence>MKNLQNHTRNYKLVESKLNKLFSVFFVSDQSLDQPSPYNSIQLHEIVPCIENIATGLHKELSPQFPKLPQFEAEEPCAFAAFAFLDKALGLSNKQVKITSDLVVLSDDKRLITPFKGINEQDKALRPLWSLACTSNKNDLANTQNLSSASVPTPNGKADPLNNVQALIEAAGAAFLLLAVAKSLPLNREVPYNQCDFKFGSDIFTATYTRPLFNNFFGTMSKNCLQFGPNWEQQLFVVKDPERYIAYLRAKTKENNQQFKNAISSNSDFTSFFNNLTEDRKRFPIELLLHLYGQETKDPIQKEWSRRVKDLSFSVQINYVTAWAGNHSDQLKRLGFDPVVTLNYQDADHLYDYEKLSQDSSSSK</sequence>
<accession>A0A9D1WBG0</accession>
<dbReference type="Proteomes" id="UP000886829">
    <property type="component" value="Unassembled WGS sequence"/>
</dbReference>
<protein>
    <submittedName>
        <fullName evidence="1">Uncharacterized protein</fullName>
    </submittedName>
</protein>
<gene>
    <name evidence="1" type="ORF">H9850_01500</name>
</gene>
<name>A0A9D1WBG0_9GAMM</name>
<organism evidence="1 2">
    <name type="scientific">Candidatus Anaerobiospirillum pullistercoris</name>
    <dbReference type="NCBI Taxonomy" id="2838452"/>
    <lineage>
        <taxon>Bacteria</taxon>
        <taxon>Pseudomonadati</taxon>
        <taxon>Pseudomonadota</taxon>
        <taxon>Gammaproteobacteria</taxon>
        <taxon>Aeromonadales</taxon>
        <taxon>Succinivibrionaceae</taxon>
        <taxon>Anaerobiospirillum</taxon>
    </lineage>
</organism>